<gene>
    <name evidence="2" type="ORF">BDW02DRAFT_196187</name>
</gene>
<dbReference type="AlphaFoldDB" id="A0A6A5KPB0"/>
<keyword evidence="3" id="KW-1185">Reference proteome</keyword>
<name>A0A6A5KPB0_9PLEO</name>
<evidence type="ECO:0000313" key="3">
    <source>
        <dbReference type="Proteomes" id="UP000800040"/>
    </source>
</evidence>
<evidence type="ECO:0000313" key="2">
    <source>
        <dbReference type="EMBL" id="KAF1836956.1"/>
    </source>
</evidence>
<sequence>MEEAVYTSAGGPPIHLPTVIGGNGHHDGDGETAGERMNDLNAVQGQADAVPTSEGHAEPNNIDTDTVAHVYVEPNNIDTDKAAAIGNAGPDADVDIVENMDESAVTDVDTSI</sequence>
<feature type="region of interest" description="Disordered" evidence="1">
    <location>
        <begin position="1"/>
        <end position="61"/>
    </location>
</feature>
<dbReference type="Proteomes" id="UP000800040">
    <property type="component" value="Unassembled WGS sequence"/>
</dbReference>
<evidence type="ECO:0000256" key="1">
    <source>
        <dbReference type="SAM" id="MobiDB-lite"/>
    </source>
</evidence>
<feature type="compositionally biased region" description="Basic and acidic residues" evidence="1">
    <location>
        <begin position="24"/>
        <end position="38"/>
    </location>
</feature>
<dbReference type="EMBL" id="ML975267">
    <property type="protein sequence ID" value="KAF1836956.1"/>
    <property type="molecule type" value="Genomic_DNA"/>
</dbReference>
<reference evidence="2" key="1">
    <citation type="submission" date="2020-01" db="EMBL/GenBank/DDBJ databases">
        <authorList>
            <consortium name="DOE Joint Genome Institute"/>
            <person name="Haridas S."/>
            <person name="Albert R."/>
            <person name="Binder M."/>
            <person name="Bloem J."/>
            <person name="Labutti K."/>
            <person name="Salamov A."/>
            <person name="Andreopoulos B."/>
            <person name="Baker S.E."/>
            <person name="Barry K."/>
            <person name="Bills G."/>
            <person name="Bluhm B.H."/>
            <person name="Cannon C."/>
            <person name="Castanera R."/>
            <person name="Culley D.E."/>
            <person name="Daum C."/>
            <person name="Ezra D."/>
            <person name="Gonzalez J.B."/>
            <person name="Henrissat B."/>
            <person name="Kuo A."/>
            <person name="Liang C."/>
            <person name="Lipzen A."/>
            <person name="Lutzoni F."/>
            <person name="Magnuson J."/>
            <person name="Mondo S."/>
            <person name="Nolan M."/>
            <person name="Ohm R."/>
            <person name="Pangilinan J."/>
            <person name="Park H.-J."/>
            <person name="Ramirez L."/>
            <person name="Alfaro M."/>
            <person name="Sun H."/>
            <person name="Tritt A."/>
            <person name="Yoshinaga Y."/>
            <person name="Zwiers L.-H."/>
            <person name="Turgeon B.G."/>
            <person name="Goodwin S.B."/>
            <person name="Spatafora J.W."/>
            <person name="Crous P.W."/>
            <person name="Grigoriev I.V."/>
        </authorList>
    </citation>
    <scope>NUCLEOTIDE SEQUENCE</scope>
    <source>
        <strain evidence="2">P77</strain>
    </source>
</reference>
<accession>A0A6A5KPB0</accession>
<protein>
    <submittedName>
        <fullName evidence="2">Uncharacterized protein</fullName>
    </submittedName>
</protein>
<organism evidence="2 3">
    <name type="scientific">Decorospora gaudefroyi</name>
    <dbReference type="NCBI Taxonomy" id="184978"/>
    <lineage>
        <taxon>Eukaryota</taxon>
        <taxon>Fungi</taxon>
        <taxon>Dikarya</taxon>
        <taxon>Ascomycota</taxon>
        <taxon>Pezizomycotina</taxon>
        <taxon>Dothideomycetes</taxon>
        <taxon>Pleosporomycetidae</taxon>
        <taxon>Pleosporales</taxon>
        <taxon>Pleosporineae</taxon>
        <taxon>Pleosporaceae</taxon>
        <taxon>Decorospora</taxon>
    </lineage>
</organism>
<proteinExistence type="predicted"/>